<evidence type="ECO:0000259" key="5">
    <source>
        <dbReference type="Pfam" id="PF01494"/>
    </source>
</evidence>
<evidence type="ECO:0000256" key="3">
    <source>
        <dbReference type="ARBA" id="ARBA00022827"/>
    </source>
</evidence>
<dbReference type="Gene3D" id="3.50.50.60">
    <property type="entry name" value="FAD/NAD(P)-binding domain"/>
    <property type="match status" value="2"/>
</dbReference>
<feature type="region of interest" description="Disordered" evidence="4">
    <location>
        <begin position="514"/>
        <end position="535"/>
    </location>
</feature>
<evidence type="ECO:0000313" key="6">
    <source>
        <dbReference type="EMBL" id="OWV03791.1"/>
    </source>
</evidence>
<dbReference type="InterPro" id="IPR002938">
    <property type="entry name" value="FAD-bd"/>
</dbReference>
<dbReference type="EMBL" id="MZMV01000040">
    <property type="protein sequence ID" value="OWV03791.1"/>
    <property type="molecule type" value="Genomic_DNA"/>
</dbReference>
<evidence type="ECO:0000256" key="2">
    <source>
        <dbReference type="ARBA" id="ARBA00022630"/>
    </source>
</evidence>
<dbReference type="PANTHER" id="PTHR43004">
    <property type="entry name" value="TRK SYSTEM POTASSIUM UPTAKE PROTEIN"/>
    <property type="match status" value="1"/>
</dbReference>
<organism evidence="6 7">
    <name type="scientific">Micromonospora wenchangensis</name>
    <dbReference type="NCBI Taxonomy" id="1185415"/>
    <lineage>
        <taxon>Bacteria</taxon>
        <taxon>Bacillati</taxon>
        <taxon>Actinomycetota</taxon>
        <taxon>Actinomycetes</taxon>
        <taxon>Micromonosporales</taxon>
        <taxon>Micromonosporaceae</taxon>
        <taxon>Micromonospora</taxon>
    </lineage>
</organism>
<dbReference type="Pfam" id="PF21274">
    <property type="entry name" value="Rng_hyd_C"/>
    <property type="match status" value="1"/>
</dbReference>
<dbReference type="PANTHER" id="PTHR43004:SF19">
    <property type="entry name" value="BINDING MONOOXYGENASE, PUTATIVE (JCVI)-RELATED"/>
    <property type="match status" value="1"/>
</dbReference>
<comment type="cofactor">
    <cofactor evidence="1">
        <name>FAD</name>
        <dbReference type="ChEBI" id="CHEBI:57692"/>
    </cofactor>
</comment>
<dbReference type="Proteomes" id="UP000197174">
    <property type="component" value="Unassembled WGS sequence"/>
</dbReference>
<dbReference type="RefSeq" id="WP_088645805.1">
    <property type="nucleotide sequence ID" value="NZ_JBFBBH010000178.1"/>
</dbReference>
<keyword evidence="2" id="KW-0285">Flavoprotein</keyword>
<dbReference type="Gene3D" id="3.30.70.2450">
    <property type="match status" value="1"/>
</dbReference>
<dbReference type="GO" id="GO:0071949">
    <property type="term" value="F:FAD binding"/>
    <property type="evidence" value="ECO:0007669"/>
    <property type="project" value="InterPro"/>
</dbReference>
<protein>
    <recommendedName>
        <fullName evidence="5">FAD-binding domain-containing protein</fullName>
    </recommendedName>
</protein>
<accession>A0A246RHU9</accession>
<proteinExistence type="predicted"/>
<dbReference type="Pfam" id="PF01494">
    <property type="entry name" value="FAD_binding_3"/>
    <property type="match status" value="1"/>
</dbReference>
<dbReference type="InterPro" id="IPR050641">
    <property type="entry name" value="RIFMO-like"/>
</dbReference>
<evidence type="ECO:0000256" key="1">
    <source>
        <dbReference type="ARBA" id="ARBA00001974"/>
    </source>
</evidence>
<feature type="domain" description="FAD-binding" evidence="5">
    <location>
        <begin position="8"/>
        <end position="363"/>
    </location>
</feature>
<gene>
    <name evidence="6" type="ORF">B5D80_21995</name>
</gene>
<dbReference type="AlphaFoldDB" id="A0A246RHU9"/>
<name>A0A246RHU9_9ACTN</name>
<dbReference type="Gene3D" id="3.40.30.120">
    <property type="match status" value="1"/>
</dbReference>
<evidence type="ECO:0000313" key="7">
    <source>
        <dbReference type="Proteomes" id="UP000197174"/>
    </source>
</evidence>
<comment type="caution">
    <text evidence="6">The sequence shown here is derived from an EMBL/GenBank/DDBJ whole genome shotgun (WGS) entry which is preliminary data.</text>
</comment>
<dbReference type="PRINTS" id="PR00420">
    <property type="entry name" value="RNGMNOXGNASE"/>
</dbReference>
<dbReference type="InterPro" id="IPR036188">
    <property type="entry name" value="FAD/NAD-bd_sf"/>
</dbReference>
<keyword evidence="7" id="KW-1185">Reference proteome</keyword>
<reference evidence="6 7" key="1">
    <citation type="submission" date="2017-03" db="EMBL/GenBank/DDBJ databases">
        <title>Whole genome sequence of Micromonospora wenchangensis, isolated from mangrove soil.</title>
        <authorList>
            <person name="Yang H."/>
        </authorList>
    </citation>
    <scope>NUCLEOTIDE SEQUENCE [LARGE SCALE GENOMIC DNA]</scope>
    <source>
        <strain evidence="6 7">CCTCC AA 2012002</strain>
    </source>
</reference>
<sequence>MPAGDEENVVIVGGGPVGLLLAGELMLAGVRPVVLEQLPERSTAYKANALIGQVVRFLDHRGLYRSLGGRGDRPQPAAAFLFGALPLDLSGLDGNPLHGLQIRQELLESSLEQWARDLGVEIRRGHRLRELRQDDDAVTVRVQGPGGGYQLRAGYLVGCDGARSEVRRTIGVPFTGHTDPNVVSRAAHVTVPGSSVDAETAEIVLPDGDRIGLYAWHRTERGTYVVVPHGPGVSMVSVIEWDGPPVADEIPAGVEEVRASLCRVLGRELALAAPATAGPHLLRRRYAANARIADSYRRGRVFLAGDAAHVHPAVGAPGLNLGLQDAANLGWKLAAQVHGRASPGLLDSYQAERRPAAERVTMQTQAQLALMAPGPAVTALRQVVTELLENPAVTGQLADLLAGADVRYLMHPGPPHALTGRFAPDLTLRVGSSDTRLAELLRPGRPLLVDLTGGGRLAAPTGPWRDRVDLVTGNAPASPADALLVRPDGYVAWAGRADGDDLLVAALETWFGAPQGHHPPAGALPPRADDSVGRD</sequence>
<evidence type="ECO:0000256" key="4">
    <source>
        <dbReference type="SAM" id="MobiDB-lite"/>
    </source>
</evidence>
<dbReference type="SUPFAM" id="SSF51905">
    <property type="entry name" value="FAD/NAD(P)-binding domain"/>
    <property type="match status" value="1"/>
</dbReference>
<dbReference type="GO" id="GO:0016709">
    <property type="term" value="F:oxidoreductase activity, acting on paired donors, with incorporation or reduction of molecular oxygen, NAD(P)H as one donor, and incorporation of one atom of oxygen"/>
    <property type="evidence" value="ECO:0007669"/>
    <property type="project" value="UniProtKB-ARBA"/>
</dbReference>
<keyword evidence="3" id="KW-0274">FAD</keyword>
<dbReference type="OrthoDB" id="3647401at2"/>